<keyword evidence="1" id="KW-0540">Nuclease</keyword>
<gene>
    <name evidence="1" type="ORF">MM415B00534_0040</name>
</gene>
<name>A0A6M3J4V1_9ZZZZ</name>
<sequence>MGPAVAMEHCEHPSTVLTVLTCSNGTQQYKRHCRRCHQAVGGAVKKAEALRENPYPPPFDVEARERHWRELQERWQVQHRIQSEDAELEQRQWRERYEQHLGSPEWRRAVALVHKRAGGLCEGCLQRPATQTHHLTYLHMGQELMWELVAICDECHRRISEKSHA</sequence>
<organism evidence="1">
    <name type="scientific">viral metagenome</name>
    <dbReference type="NCBI Taxonomy" id="1070528"/>
    <lineage>
        <taxon>unclassified sequences</taxon>
        <taxon>metagenomes</taxon>
        <taxon>organismal metagenomes</taxon>
    </lineage>
</organism>
<protein>
    <submittedName>
        <fullName evidence="1">Putative HNH endonuclease</fullName>
    </submittedName>
</protein>
<evidence type="ECO:0000313" key="1">
    <source>
        <dbReference type="EMBL" id="QJA64181.1"/>
    </source>
</evidence>
<keyword evidence="1" id="KW-0255">Endonuclease</keyword>
<proteinExistence type="predicted"/>
<accession>A0A6M3J4V1</accession>
<dbReference type="EMBL" id="MT141514">
    <property type="protein sequence ID" value="QJA64181.1"/>
    <property type="molecule type" value="Genomic_DNA"/>
</dbReference>
<keyword evidence="1" id="KW-0378">Hydrolase</keyword>
<dbReference type="GO" id="GO:0004519">
    <property type="term" value="F:endonuclease activity"/>
    <property type="evidence" value="ECO:0007669"/>
    <property type="project" value="UniProtKB-KW"/>
</dbReference>
<dbReference type="AlphaFoldDB" id="A0A6M3J4V1"/>
<reference evidence="1" key="1">
    <citation type="submission" date="2020-03" db="EMBL/GenBank/DDBJ databases">
        <title>The deep terrestrial virosphere.</title>
        <authorList>
            <person name="Holmfeldt K."/>
            <person name="Nilsson E."/>
            <person name="Simone D."/>
            <person name="Lopez-Fernandez M."/>
            <person name="Wu X."/>
            <person name="de Brujin I."/>
            <person name="Lundin D."/>
            <person name="Andersson A."/>
            <person name="Bertilsson S."/>
            <person name="Dopson M."/>
        </authorList>
    </citation>
    <scope>NUCLEOTIDE SEQUENCE</scope>
    <source>
        <strain evidence="1">MM415B00534</strain>
    </source>
</reference>